<reference evidence="14" key="1">
    <citation type="submission" date="2020-10" db="EMBL/GenBank/DDBJ databases">
        <authorList>
            <person name="Gilroy R."/>
        </authorList>
    </citation>
    <scope>NUCLEOTIDE SEQUENCE</scope>
    <source>
        <strain evidence="14">18911</strain>
    </source>
</reference>
<dbReference type="Gene3D" id="3.40.50.300">
    <property type="entry name" value="P-loop containing nucleotide triphosphate hydrolases"/>
    <property type="match status" value="2"/>
</dbReference>
<dbReference type="InterPro" id="IPR014016">
    <property type="entry name" value="UvrD-like_ATP-bd"/>
</dbReference>
<evidence type="ECO:0000256" key="11">
    <source>
        <dbReference type="PROSITE-ProRule" id="PRU00560"/>
    </source>
</evidence>
<comment type="caution">
    <text evidence="14">The sequence shown here is derived from an EMBL/GenBank/DDBJ whole genome shotgun (WGS) entry which is preliminary data.</text>
</comment>
<keyword evidence="3 11" id="KW-0378">Hydrolase</keyword>
<dbReference type="EC" id="5.6.2.4" evidence="9"/>
<gene>
    <name evidence="14" type="ORF">IAB05_04370</name>
</gene>
<dbReference type="GO" id="GO:0016787">
    <property type="term" value="F:hydrolase activity"/>
    <property type="evidence" value="ECO:0007669"/>
    <property type="project" value="UniProtKB-UniRule"/>
</dbReference>
<proteinExistence type="inferred from homology"/>
<dbReference type="FunFam" id="1.10.486.10:FF:000003">
    <property type="entry name" value="ATP-dependent DNA helicase"/>
    <property type="match status" value="1"/>
</dbReference>
<evidence type="ECO:0000259" key="12">
    <source>
        <dbReference type="PROSITE" id="PS51198"/>
    </source>
</evidence>
<protein>
    <recommendedName>
        <fullName evidence="9">DNA 3'-5' helicase</fullName>
        <ecNumber evidence="9">5.6.2.4</ecNumber>
    </recommendedName>
</protein>
<dbReference type="GO" id="GO:0003677">
    <property type="term" value="F:DNA binding"/>
    <property type="evidence" value="ECO:0007669"/>
    <property type="project" value="UniProtKB-KW"/>
</dbReference>
<keyword evidence="7" id="KW-0413">Isomerase</keyword>
<evidence type="ECO:0000256" key="4">
    <source>
        <dbReference type="ARBA" id="ARBA00022806"/>
    </source>
</evidence>
<feature type="binding site" evidence="11">
    <location>
        <begin position="27"/>
        <end position="34"/>
    </location>
    <ligand>
        <name>ATP</name>
        <dbReference type="ChEBI" id="CHEBI:30616"/>
    </ligand>
</feature>
<dbReference type="InterPro" id="IPR013986">
    <property type="entry name" value="DExx_box_DNA_helicase_dom_sf"/>
</dbReference>
<feature type="domain" description="UvrD-like helicase ATP-binding" evidence="12">
    <location>
        <begin position="6"/>
        <end position="285"/>
    </location>
</feature>
<keyword evidence="2 11" id="KW-0547">Nucleotide-binding</keyword>
<dbReference type="PANTHER" id="PTHR11070:SF2">
    <property type="entry name" value="ATP-DEPENDENT DNA HELICASE SRS2"/>
    <property type="match status" value="1"/>
</dbReference>
<dbReference type="PROSITE" id="PS51198">
    <property type="entry name" value="UVRD_HELICASE_ATP_BIND"/>
    <property type="match status" value="1"/>
</dbReference>
<organism evidence="14 15">
    <name type="scientific">Candidatus Stercoripulliclostridium merdigallinarum</name>
    <dbReference type="NCBI Taxonomy" id="2840951"/>
    <lineage>
        <taxon>Bacteria</taxon>
        <taxon>Bacillati</taxon>
        <taxon>Bacillota</taxon>
        <taxon>Clostridia</taxon>
        <taxon>Eubacteriales</taxon>
        <taxon>Candidatus Stercoripulliclostridium</taxon>
    </lineage>
</organism>
<dbReference type="Gene3D" id="1.10.486.10">
    <property type="entry name" value="PCRA, domain 4"/>
    <property type="match status" value="1"/>
</dbReference>
<dbReference type="InterPro" id="IPR027417">
    <property type="entry name" value="P-loop_NTPase"/>
</dbReference>
<dbReference type="GO" id="GO:0033202">
    <property type="term" value="C:DNA helicase complex"/>
    <property type="evidence" value="ECO:0007669"/>
    <property type="project" value="TreeGrafter"/>
</dbReference>
<evidence type="ECO:0000256" key="7">
    <source>
        <dbReference type="ARBA" id="ARBA00023235"/>
    </source>
</evidence>
<comment type="catalytic activity">
    <reaction evidence="8">
        <text>Couples ATP hydrolysis with the unwinding of duplex DNA by translocating in the 3'-5' direction.</text>
        <dbReference type="EC" id="5.6.2.4"/>
    </reaction>
</comment>
<keyword evidence="4 11" id="KW-0347">Helicase</keyword>
<evidence type="ECO:0000256" key="3">
    <source>
        <dbReference type="ARBA" id="ARBA00022801"/>
    </source>
</evidence>
<sequence length="552" mass="63527">MDSILENLNETQRKIVTDTEGAVLVLAGAGSGKTRVLTHRVAYIVKELGVPGWNILAITFTNKATAEMRERLEILLGPDNGVWVSTFHSFSASMLRKFADKIGFKNNFSIYDETDSKRVIAKAMRELHIDSQQLKDVIKEHISRAKNAGMDPDEYFNEINGLTDFAYDIKRVYERYNELLTASNAMDFDDLLHRMKEVLTVSEEALQYCRRRFRYIHVDEFQDTNKVQYEIVKLIAGEHGNIFVVGDDDQSIYGWRGAEIKNILNFDKEFPDAKVYKLVENYRSTPEILEAANKLIHYNTERHEKSLVPIRKDGAEVTYFTAYNDLQEADWVIDKIRFLMARYGYRKSDFAILVRATSLTRLFESALAKIGMKYRVLGGIRFYDRKEILDTLAYMRLISNNADNEALERIINVPQRGIGEASVQKIRDFASERGLSMFDAVLSPELPEQLKKKVQPFAALIGDLLSNSFIKLGDFVEYLIEKVGFERYYTSTGSEEEAARWDNVKEFLSEVKQFEEKLPDATLNDFLQTVTLVRDDEDDDPDRDKITVATMH</sequence>
<dbReference type="Proteomes" id="UP000824094">
    <property type="component" value="Unassembled WGS sequence"/>
</dbReference>
<feature type="domain" description="UvrD-like helicase C-terminal" evidence="13">
    <location>
        <begin position="286"/>
        <end position="537"/>
    </location>
</feature>
<dbReference type="GO" id="GO:0005524">
    <property type="term" value="F:ATP binding"/>
    <property type="evidence" value="ECO:0007669"/>
    <property type="project" value="UniProtKB-UniRule"/>
</dbReference>
<dbReference type="Pfam" id="PF13361">
    <property type="entry name" value="UvrD_C"/>
    <property type="match status" value="1"/>
</dbReference>
<dbReference type="AlphaFoldDB" id="A0A9D1MID9"/>
<comment type="catalytic activity">
    <reaction evidence="10">
        <text>ATP + H2O = ADP + phosphate + H(+)</text>
        <dbReference type="Rhea" id="RHEA:13065"/>
        <dbReference type="ChEBI" id="CHEBI:15377"/>
        <dbReference type="ChEBI" id="CHEBI:15378"/>
        <dbReference type="ChEBI" id="CHEBI:30616"/>
        <dbReference type="ChEBI" id="CHEBI:43474"/>
        <dbReference type="ChEBI" id="CHEBI:456216"/>
        <dbReference type="EC" id="5.6.2.4"/>
    </reaction>
</comment>
<dbReference type="GO" id="GO:0043138">
    <property type="term" value="F:3'-5' DNA helicase activity"/>
    <property type="evidence" value="ECO:0007669"/>
    <property type="project" value="UniProtKB-EC"/>
</dbReference>
<dbReference type="PROSITE" id="PS51217">
    <property type="entry name" value="UVRD_HELICASE_CTER"/>
    <property type="match status" value="1"/>
</dbReference>
<comment type="similarity">
    <text evidence="1">Belongs to the helicase family. UvrD subfamily.</text>
</comment>
<dbReference type="GO" id="GO:0005829">
    <property type="term" value="C:cytosol"/>
    <property type="evidence" value="ECO:0007669"/>
    <property type="project" value="TreeGrafter"/>
</dbReference>
<dbReference type="Gene3D" id="1.10.10.160">
    <property type="match status" value="1"/>
</dbReference>
<evidence type="ECO:0000256" key="5">
    <source>
        <dbReference type="ARBA" id="ARBA00022840"/>
    </source>
</evidence>
<evidence type="ECO:0000313" key="14">
    <source>
        <dbReference type="EMBL" id="HIU60603.1"/>
    </source>
</evidence>
<evidence type="ECO:0000256" key="1">
    <source>
        <dbReference type="ARBA" id="ARBA00009922"/>
    </source>
</evidence>
<dbReference type="GO" id="GO:0000725">
    <property type="term" value="P:recombinational repair"/>
    <property type="evidence" value="ECO:0007669"/>
    <property type="project" value="TreeGrafter"/>
</dbReference>
<dbReference type="CDD" id="cd17932">
    <property type="entry name" value="DEXQc_UvrD"/>
    <property type="match status" value="1"/>
</dbReference>
<keyword evidence="6" id="KW-0238">DNA-binding</keyword>
<keyword evidence="5 11" id="KW-0067">ATP-binding</keyword>
<reference evidence="14" key="2">
    <citation type="journal article" date="2021" name="PeerJ">
        <title>Extensive microbial diversity within the chicken gut microbiome revealed by metagenomics and culture.</title>
        <authorList>
            <person name="Gilroy R."/>
            <person name="Ravi A."/>
            <person name="Getino M."/>
            <person name="Pursley I."/>
            <person name="Horton D.L."/>
            <person name="Alikhan N.F."/>
            <person name="Baker D."/>
            <person name="Gharbi K."/>
            <person name="Hall N."/>
            <person name="Watson M."/>
            <person name="Adriaenssens E.M."/>
            <person name="Foster-Nyarko E."/>
            <person name="Jarju S."/>
            <person name="Secka A."/>
            <person name="Antonio M."/>
            <person name="Oren A."/>
            <person name="Chaudhuri R.R."/>
            <person name="La Ragione R."/>
            <person name="Hildebrand F."/>
            <person name="Pallen M.J."/>
        </authorList>
    </citation>
    <scope>NUCLEOTIDE SEQUENCE</scope>
    <source>
        <strain evidence="14">18911</strain>
    </source>
</reference>
<evidence type="ECO:0000256" key="9">
    <source>
        <dbReference type="ARBA" id="ARBA00034808"/>
    </source>
</evidence>
<dbReference type="Pfam" id="PF00580">
    <property type="entry name" value="UvrD-helicase"/>
    <property type="match status" value="1"/>
</dbReference>
<dbReference type="InterPro" id="IPR000212">
    <property type="entry name" value="DNA_helicase_UvrD/REP"/>
</dbReference>
<dbReference type="PANTHER" id="PTHR11070">
    <property type="entry name" value="UVRD / RECB / PCRA DNA HELICASE FAMILY MEMBER"/>
    <property type="match status" value="1"/>
</dbReference>
<dbReference type="EMBL" id="DVNF01000128">
    <property type="protein sequence ID" value="HIU60603.1"/>
    <property type="molecule type" value="Genomic_DNA"/>
</dbReference>
<dbReference type="InterPro" id="IPR014017">
    <property type="entry name" value="DNA_helicase_UvrD-like_C"/>
</dbReference>
<evidence type="ECO:0000256" key="2">
    <source>
        <dbReference type="ARBA" id="ARBA00022741"/>
    </source>
</evidence>
<evidence type="ECO:0000256" key="10">
    <source>
        <dbReference type="ARBA" id="ARBA00048988"/>
    </source>
</evidence>
<evidence type="ECO:0000256" key="6">
    <source>
        <dbReference type="ARBA" id="ARBA00023125"/>
    </source>
</evidence>
<accession>A0A9D1MID9</accession>
<name>A0A9D1MID9_9FIRM</name>
<evidence type="ECO:0000259" key="13">
    <source>
        <dbReference type="PROSITE" id="PS51217"/>
    </source>
</evidence>
<dbReference type="SUPFAM" id="SSF52540">
    <property type="entry name" value="P-loop containing nucleoside triphosphate hydrolases"/>
    <property type="match status" value="1"/>
</dbReference>
<evidence type="ECO:0000313" key="15">
    <source>
        <dbReference type="Proteomes" id="UP000824094"/>
    </source>
</evidence>
<evidence type="ECO:0000256" key="8">
    <source>
        <dbReference type="ARBA" id="ARBA00034617"/>
    </source>
</evidence>
<feature type="non-terminal residue" evidence="14">
    <location>
        <position position="552"/>
    </location>
</feature>